<evidence type="ECO:0000313" key="2">
    <source>
        <dbReference type="Proteomes" id="UP000005837"/>
    </source>
</evidence>
<dbReference type="AlphaFoldDB" id="C0DUN2"/>
<protein>
    <submittedName>
        <fullName evidence="1">Uncharacterized protein</fullName>
    </submittedName>
</protein>
<name>C0DUN2_EIKCO</name>
<evidence type="ECO:0000313" key="1">
    <source>
        <dbReference type="EMBL" id="EEG24430.1"/>
    </source>
</evidence>
<dbReference type="Proteomes" id="UP000005837">
    <property type="component" value="Unassembled WGS sequence"/>
</dbReference>
<organism evidence="1 2">
    <name type="scientific">Eikenella corrodens ATCC 23834</name>
    <dbReference type="NCBI Taxonomy" id="546274"/>
    <lineage>
        <taxon>Bacteria</taxon>
        <taxon>Pseudomonadati</taxon>
        <taxon>Pseudomonadota</taxon>
        <taxon>Betaproteobacteria</taxon>
        <taxon>Neisseriales</taxon>
        <taxon>Neisseriaceae</taxon>
        <taxon>Eikenella</taxon>
    </lineage>
</organism>
<sequence length="140" mass="14470">MDRVAVACPRGDGLAELFVDEGAGDKHAFVYIKFEVALPGLTGEVGHGEAFVDAAFGQAEHGVDFFGQERGIEIGLEGVEREDEGVEDEIGGFIVGVIAAVAETEAGLVEAAGAKAQEVARGAEVLAGLGKHGVGVFMKW</sequence>
<gene>
    <name evidence="1" type="ORF">EIKCOROL_01068</name>
</gene>
<accession>C0DUN2</accession>
<reference evidence="1 2" key="1">
    <citation type="submission" date="2009-01" db="EMBL/GenBank/DDBJ databases">
        <authorList>
            <person name="Fulton L."/>
            <person name="Clifton S."/>
            <person name="Chinwalla A.T."/>
            <person name="Mitreva M."/>
            <person name="Sodergren E."/>
            <person name="Weinstock G."/>
            <person name="Clifton S."/>
            <person name="Dooling D.J."/>
            <person name="Fulton B."/>
            <person name="Minx P."/>
            <person name="Pepin K.H."/>
            <person name="Johnson M."/>
            <person name="Bhonagiri V."/>
            <person name="Nash W.E."/>
            <person name="Mardis E.R."/>
            <person name="Wilson R.K."/>
        </authorList>
    </citation>
    <scope>NUCLEOTIDE SEQUENCE [LARGE SCALE GENOMIC DNA]</scope>
    <source>
        <strain evidence="1 2">ATCC 23834</strain>
    </source>
</reference>
<comment type="caution">
    <text evidence="1">The sequence shown here is derived from an EMBL/GenBank/DDBJ whole genome shotgun (WGS) entry which is preliminary data.</text>
</comment>
<dbReference type="EMBL" id="ACEA01000017">
    <property type="protein sequence ID" value="EEG24430.1"/>
    <property type="molecule type" value="Genomic_DNA"/>
</dbReference>
<dbReference type="HOGENOM" id="CLU_1832011_0_0_4"/>
<proteinExistence type="predicted"/>